<keyword evidence="2" id="KW-1185">Reference proteome</keyword>
<sequence length="94" mass="9747">MAELLAYALPVAQHDGGADGEQLVTAAQCVELLLGEVGGGAVVPAGGLTEVAMSGEKFRGEFALPFAQGGIFRYGIQFRVRHLGVACLQMQVGE</sequence>
<evidence type="ECO:0000313" key="2">
    <source>
        <dbReference type="Proteomes" id="UP000656042"/>
    </source>
</evidence>
<proteinExistence type="predicted"/>
<dbReference type="EMBL" id="BMMX01000002">
    <property type="protein sequence ID" value="GGK79564.1"/>
    <property type="molecule type" value="Genomic_DNA"/>
</dbReference>
<evidence type="ECO:0000313" key="1">
    <source>
        <dbReference type="EMBL" id="GGK79564.1"/>
    </source>
</evidence>
<reference evidence="1" key="1">
    <citation type="journal article" date="2014" name="Int. J. Syst. Evol. Microbiol.">
        <title>Complete genome sequence of Corynebacterium casei LMG S-19264T (=DSM 44701T), isolated from a smear-ripened cheese.</title>
        <authorList>
            <consortium name="US DOE Joint Genome Institute (JGI-PGF)"/>
            <person name="Walter F."/>
            <person name="Albersmeier A."/>
            <person name="Kalinowski J."/>
            <person name="Ruckert C."/>
        </authorList>
    </citation>
    <scope>NUCLEOTIDE SEQUENCE</scope>
    <source>
        <strain evidence="1">CGMCC 4.7299</strain>
    </source>
</reference>
<gene>
    <name evidence="1" type="ORF">GCM10012284_11950</name>
</gene>
<accession>A0A8J3FN90</accession>
<dbReference type="AlphaFoldDB" id="A0A8J3FN90"/>
<dbReference type="Proteomes" id="UP000656042">
    <property type="component" value="Unassembled WGS sequence"/>
</dbReference>
<comment type="caution">
    <text evidence="1">The sequence shown here is derived from an EMBL/GenBank/DDBJ whole genome shotgun (WGS) entry which is preliminary data.</text>
</comment>
<organism evidence="1 2">
    <name type="scientific">Mangrovihabitans endophyticus</name>
    <dbReference type="NCBI Taxonomy" id="1751298"/>
    <lineage>
        <taxon>Bacteria</taxon>
        <taxon>Bacillati</taxon>
        <taxon>Actinomycetota</taxon>
        <taxon>Actinomycetes</taxon>
        <taxon>Micromonosporales</taxon>
        <taxon>Micromonosporaceae</taxon>
        <taxon>Mangrovihabitans</taxon>
    </lineage>
</organism>
<protein>
    <submittedName>
        <fullName evidence="1">Uncharacterized protein</fullName>
    </submittedName>
</protein>
<name>A0A8J3FN90_9ACTN</name>
<reference evidence="1" key="2">
    <citation type="submission" date="2020-09" db="EMBL/GenBank/DDBJ databases">
        <authorList>
            <person name="Sun Q."/>
            <person name="Zhou Y."/>
        </authorList>
    </citation>
    <scope>NUCLEOTIDE SEQUENCE</scope>
    <source>
        <strain evidence="1">CGMCC 4.7299</strain>
    </source>
</reference>